<dbReference type="Proteomes" id="UP000095237">
    <property type="component" value="Unassembled WGS sequence"/>
</dbReference>
<dbReference type="AlphaFoldDB" id="A0A1E5IHZ1"/>
<feature type="binding site" evidence="11">
    <location>
        <position position="156"/>
    </location>
    <ligand>
        <name>ATP</name>
        <dbReference type="ChEBI" id="CHEBI:30616"/>
    </ligand>
</feature>
<gene>
    <name evidence="11" type="primary">pyrH</name>
    <name evidence="13" type="ORF">ATZ36_06110</name>
</gene>
<dbReference type="EC" id="2.7.4.22" evidence="11"/>
<name>A0A1E5IHZ1_ENDTX</name>
<dbReference type="InterPro" id="IPR036393">
    <property type="entry name" value="AceGlu_kinase-like_sf"/>
</dbReference>
<dbReference type="EMBL" id="LNVX01000467">
    <property type="protein sequence ID" value="OEG70109.1"/>
    <property type="molecule type" value="Genomic_DNA"/>
</dbReference>
<dbReference type="SUPFAM" id="SSF53633">
    <property type="entry name" value="Carbamate kinase-like"/>
    <property type="match status" value="1"/>
</dbReference>
<evidence type="ECO:0000256" key="7">
    <source>
        <dbReference type="ARBA" id="ARBA00022777"/>
    </source>
</evidence>
<evidence type="ECO:0000256" key="2">
    <source>
        <dbReference type="ARBA" id="ARBA00004791"/>
    </source>
</evidence>
<evidence type="ECO:0000256" key="9">
    <source>
        <dbReference type="ARBA" id="ARBA00022975"/>
    </source>
</evidence>
<dbReference type="FunFam" id="3.40.1160.10:FF:000001">
    <property type="entry name" value="Uridylate kinase"/>
    <property type="match status" value="1"/>
</dbReference>
<comment type="caution">
    <text evidence="11">Lacks conserved residue(s) required for the propagation of feature annotation.</text>
</comment>
<evidence type="ECO:0000256" key="5">
    <source>
        <dbReference type="ARBA" id="ARBA00022679"/>
    </source>
</evidence>
<comment type="function">
    <text evidence="11">Catalyzes the reversible phosphorylation of UMP to UDP.</text>
</comment>
<comment type="caution">
    <text evidence="13">The sequence shown here is derived from an EMBL/GenBank/DDBJ whole genome shotgun (WGS) entry which is preliminary data.</text>
</comment>
<dbReference type="GO" id="GO:0044210">
    <property type="term" value="P:'de novo' CTP biosynthetic process"/>
    <property type="evidence" value="ECO:0007669"/>
    <property type="project" value="UniProtKB-UniRule"/>
</dbReference>
<evidence type="ECO:0000313" key="13">
    <source>
        <dbReference type="EMBL" id="OEG70109.1"/>
    </source>
</evidence>
<organism evidence="13 14">
    <name type="scientific">Endomicrobium trichonymphae</name>
    <dbReference type="NCBI Taxonomy" id="1408204"/>
    <lineage>
        <taxon>Bacteria</taxon>
        <taxon>Pseudomonadati</taxon>
        <taxon>Elusimicrobiota</taxon>
        <taxon>Endomicrobiia</taxon>
        <taxon>Endomicrobiales</taxon>
        <taxon>Endomicrobiaceae</taxon>
        <taxon>Candidatus Endomicrobiellum</taxon>
    </lineage>
</organism>
<protein>
    <recommendedName>
        <fullName evidence="11">Uridylate kinase</fullName>
        <shortName evidence="11">UK</shortName>
        <ecNumber evidence="11">2.7.4.22</ecNumber>
    </recommendedName>
    <alternativeName>
        <fullName evidence="11">Uridine monophosphate kinase</fullName>
        <shortName evidence="11">UMP kinase</shortName>
        <shortName evidence="11">UMPK</shortName>
    </alternativeName>
</protein>
<dbReference type="GO" id="GO:0033862">
    <property type="term" value="F:UMP kinase activity"/>
    <property type="evidence" value="ECO:0007669"/>
    <property type="project" value="UniProtKB-EC"/>
</dbReference>
<comment type="activity regulation">
    <text evidence="11">Inhibited by UTP.</text>
</comment>
<dbReference type="Gene3D" id="3.40.1160.10">
    <property type="entry name" value="Acetylglutamate kinase-like"/>
    <property type="match status" value="1"/>
</dbReference>
<feature type="binding site" evidence="11">
    <location>
        <position position="157"/>
    </location>
    <ligand>
        <name>ATP</name>
        <dbReference type="ChEBI" id="CHEBI:30616"/>
    </ligand>
</feature>
<evidence type="ECO:0000313" key="14">
    <source>
        <dbReference type="Proteomes" id="UP000095237"/>
    </source>
</evidence>
<dbReference type="Pfam" id="PF00696">
    <property type="entry name" value="AA_kinase"/>
    <property type="match status" value="1"/>
</dbReference>
<dbReference type="GO" id="GO:0006225">
    <property type="term" value="P:UDP biosynthetic process"/>
    <property type="evidence" value="ECO:0007669"/>
    <property type="project" value="TreeGrafter"/>
</dbReference>
<dbReference type="GO" id="GO:0005524">
    <property type="term" value="F:ATP binding"/>
    <property type="evidence" value="ECO:0007669"/>
    <property type="project" value="UniProtKB-KW"/>
</dbReference>
<dbReference type="InterPro" id="IPR015963">
    <property type="entry name" value="Uridylate_kinase_bac"/>
</dbReference>
<evidence type="ECO:0000256" key="6">
    <source>
        <dbReference type="ARBA" id="ARBA00022741"/>
    </source>
</evidence>
<dbReference type="InterPro" id="IPR001048">
    <property type="entry name" value="Asp/Glu/Uridylate_kinase"/>
</dbReference>
<keyword evidence="7 11" id="KW-0418">Kinase</keyword>
<feature type="binding site" evidence="11">
    <location>
        <position position="56"/>
    </location>
    <ligand>
        <name>ATP</name>
        <dbReference type="ChEBI" id="CHEBI:30616"/>
    </ligand>
</feature>
<feature type="binding site" evidence="11">
    <location>
        <begin position="9"/>
        <end position="12"/>
    </location>
    <ligand>
        <name>ATP</name>
        <dbReference type="ChEBI" id="CHEBI:30616"/>
    </ligand>
</feature>
<keyword evidence="14" id="KW-1185">Reference proteome</keyword>
<keyword evidence="6 11" id="KW-0547">Nucleotide-binding</keyword>
<dbReference type="InterPro" id="IPR011817">
    <property type="entry name" value="Uridylate_kinase"/>
</dbReference>
<feature type="binding site" evidence="11">
    <location>
        <position position="162"/>
    </location>
    <ligand>
        <name>ATP</name>
        <dbReference type="ChEBI" id="CHEBI:30616"/>
    </ligand>
</feature>
<feature type="domain" description="Aspartate/glutamate/uridylate kinase" evidence="12">
    <location>
        <begin position="4"/>
        <end position="210"/>
    </location>
</feature>
<keyword evidence="5 11" id="KW-0808">Transferase</keyword>
<dbReference type="GO" id="GO:0005737">
    <property type="term" value="C:cytoplasm"/>
    <property type="evidence" value="ECO:0007669"/>
    <property type="project" value="UniProtKB-SubCell"/>
</dbReference>
<evidence type="ECO:0000259" key="12">
    <source>
        <dbReference type="Pfam" id="PF00696"/>
    </source>
</evidence>
<feature type="binding site" evidence="11">
    <location>
        <position position="165"/>
    </location>
    <ligand>
        <name>ATP</name>
        <dbReference type="ChEBI" id="CHEBI:30616"/>
    </ligand>
</feature>
<dbReference type="PANTHER" id="PTHR42833">
    <property type="entry name" value="URIDYLATE KINASE"/>
    <property type="match status" value="1"/>
</dbReference>
<evidence type="ECO:0000256" key="8">
    <source>
        <dbReference type="ARBA" id="ARBA00022840"/>
    </source>
</evidence>
<comment type="catalytic activity">
    <reaction evidence="10 11">
        <text>UMP + ATP = UDP + ADP</text>
        <dbReference type="Rhea" id="RHEA:24400"/>
        <dbReference type="ChEBI" id="CHEBI:30616"/>
        <dbReference type="ChEBI" id="CHEBI:57865"/>
        <dbReference type="ChEBI" id="CHEBI:58223"/>
        <dbReference type="ChEBI" id="CHEBI:456216"/>
        <dbReference type="EC" id="2.7.4.22"/>
    </reaction>
</comment>
<dbReference type="UniPathway" id="UPA00159">
    <property type="reaction ID" value="UER00275"/>
</dbReference>
<keyword evidence="4 11" id="KW-0963">Cytoplasm</keyword>
<dbReference type="CDD" id="cd04254">
    <property type="entry name" value="AAK_UMPK-PyrH-Ec"/>
    <property type="match status" value="1"/>
</dbReference>
<comment type="subunit">
    <text evidence="11">Homohexamer.</text>
</comment>
<dbReference type="HAMAP" id="MF_01220_B">
    <property type="entry name" value="PyrH_B"/>
    <property type="match status" value="1"/>
</dbReference>
<evidence type="ECO:0000256" key="1">
    <source>
        <dbReference type="ARBA" id="ARBA00004496"/>
    </source>
</evidence>
<proteinExistence type="inferred from homology"/>
<reference evidence="13 14" key="1">
    <citation type="submission" date="2015-11" db="EMBL/GenBank/DDBJ databases">
        <title>Evidence for parallel genomic evolution in an endosymbiosis of termite gut flagellates.</title>
        <authorList>
            <person name="Zheng H."/>
        </authorList>
    </citation>
    <scope>NUCLEOTIDE SEQUENCE [LARGE SCALE GENOMIC DNA]</scope>
    <source>
        <strain evidence="13 14">CET450</strain>
    </source>
</reference>
<keyword evidence="8 11" id="KW-0067">ATP-binding</keyword>
<dbReference type="NCBIfam" id="TIGR02075">
    <property type="entry name" value="pyrH_bact"/>
    <property type="match status" value="1"/>
</dbReference>
<evidence type="ECO:0000256" key="3">
    <source>
        <dbReference type="ARBA" id="ARBA00007614"/>
    </source>
</evidence>
<sequence>MAAKRVLLKLSGESLSDGSSSISAASLSRTANEIKSAITRGKVQLAIVVGAGNIWRGACKFIERVTADKMGMLVTVMNSLALSDALATAGIKSNLFSANGVSGFAENFNREKAIRCIEQKNIVIFAGGTGNPFFTTDTTAALRAAEIKANMLLKATQVDGVYSADPKKNKDAVKFASLTFKEALDKHLKIMDSEAFSLCMQTNISITVFDFYKDGNLRKVLNGEKIGTIVEA</sequence>
<feature type="binding site" evidence="11">
    <location>
        <position position="68"/>
    </location>
    <ligand>
        <name>UMP</name>
        <dbReference type="ChEBI" id="CHEBI:57865"/>
    </ligand>
</feature>
<evidence type="ECO:0000256" key="11">
    <source>
        <dbReference type="HAMAP-Rule" id="MF_01220"/>
    </source>
</evidence>
<evidence type="ECO:0000256" key="10">
    <source>
        <dbReference type="ARBA" id="ARBA00047767"/>
    </source>
</evidence>
<accession>A0A1E5IHZ1</accession>
<dbReference type="PIRSF" id="PIRSF005650">
    <property type="entry name" value="Uridylate_kin"/>
    <property type="match status" value="1"/>
</dbReference>
<comment type="similarity">
    <text evidence="3 11">Belongs to the UMP kinase family.</text>
</comment>
<evidence type="ECO:0000256" key="4">
    <source>
        <dbReference type="ARBA" id="ARBA00022490"/>
    </source>
</evidence>
<feature type="binding site" evidence="11">
    <location>
        <begin position="129"/>
        <end position="136"/>
    </location>
    <ligand>
        <name>UMP</name>
        <dbReference type="ChEBI" id="CHEBI:57865"/>
    </ligand>
</feature>
<comment type="subcellular location">
    <subcellularLocation>
        <location evidence="1 11">Cytoplasm</location>
    </subcellularLocation>
</comment>
<keyword evidence="9 11" id="KW-0665">Pyrimidine biosynthesis</keyword>
<feature type="binding site" evidence="11">
    <location>
        <position position="52"/>
    </location>
    <ligand>
        <name>ATP</name>
        <dbReference type="ChEBI" id="CHEBI:30616"/>
    </ligand>
</feature>
<comment type="pathway">
    <text evidence="2 11">Pyrimidine metabolism; CTP biosynthesis via de novo pathway; UDP from UMP (UMPK route): step 1/1.</text>
</comment>
<dbReference type="PANTHER" id="PTHR42833:SF4">
    <property type="entry name" value="URIDYLATE KINASE PUMPKIN, CHLOROPLASTIC"/>
    <property type="match status" value="1"/>
</dbReference>